<dbReference type="AlphaFoldDB" id="A0A8C6SMX7"/>
<keyword evidence="3" id="KW-1185">Reference proteome</keyword>
<organism evidence="2 3">
    <name type="scientific">Neogobius melanostomus</name>
    <name type="common">round goby</name>
    <dbReference type="NCBI Taxonomy" id="47308"/>
    <lineage>
        <taxon>Eukaryota</taxon>
        <taxon>Metazoa</taxon>
        <taxon>Chordata</taxon>
        <taxon>Craniata</taxon>
        <taxon>Vertebrata</taxon>
        <taxon>Euteleostomi</taxon>
        <taxon>Actinopterygii</taxon>
        <taxon>Neopterygii</taxon>
        <taxon>Teleostei</taxon>
        <taxon>Neoteleostei</taxon>
        <taxon>Acanthomorphata</taxon>
        <taxon>Gobiaria</taxon>
        <taxon>Gobiiformes</taxon>
        <taxon>Gobioidei</taxon>
        <taxon>Gobiidae</taxon>
        <taxon>Benthophilinae</taxon>
        <taxon>Neogobiini</taxon>
        <taxon>Neogobius</taxon>
    </lineage>
</organism>
<reference evidence="2" key="2">
    <citation type="submission" date="2025-09" db="UniProtKB">
        <authorList>
            <consortium name="Ensembl"/>
        </authorList>
    </citation>
    <scope>IDENTIFICATION</scope>
</reference>
<name>A0A8C6SMX7_9GOBI</name>
<dbReference type="Ensembl" id="ENSNMLT00000009751.1">
    <property type="protein sequence ID" value="ENSNMLP00000008587.1"/>
    <property type="gene ID" value="ENSNMLG00000006056.1"/>
</dbReference>
<evidence type="ECO:0000256" key="1">
    <source>
        <dbReference type="SAM" id="MobiDB-lite"/>
    </source>
</evidence>
<reference evidence="2" key="1">
    <citation type="submission" date="2025-08" db="UniProtKB">
        <authorList>
            <consortium name="Ensembl"/>
        </authorList>
    </citation>
    <scope>IDENTIFICATION</scope>
</reference>
<evidence type="ECO:0000313" key="3">
    <source>
        <dbReference type="Proteomes" id="UP000694523"/>
    </source>
</evidence>
<evidence type="ECO:0000313" key="2">
    <source>
        <dbReference type="Ensembl" id="ENSNMLP00000008587.1"/>
    </source>
</evidence>
<sequence length="111" mass="12099">MLTGVTSNNHCPPAQIIPRSPLESSSSGFMTDRISAASYCSMCFAALSPASQSISLPFAFPLSSSQLFLTNFHTFTGQRVAFVPLLSEQRERERRECAAVPAHLHQAPLPF</sequence>
<protein>
    <submittedName>
        <fullName evidence="2">Uncharacterized protein</fullName>
    </submittedName>
</protein>
<dbReference type="Proteomes" id="UP000694523">
    <property type="component" value="Unplaced"/>
</dbReference>
<proteinExistence type="predicted"/>
<feature type="compositionally biased region" description="Polar residues" evidence="1">
    <location>
        <begin position="1"/>
        <end position="10"/>
    </location>
</feature>
<feature type="region of interest" description="Disordered" evidence="1">
    <location>
        <begin position="1"/>
        <end position="26"/>
    </location>
</feature>
<accession>A0A8C6SMX7</accession>